<evidence type="ECO:0000256" key="1">
    <source>
        <dbReference type="SAM" id="MobiDB-lite"/>
    </source>
</evidence>
<reference evidence="2 3" key="1">
    <citation type="journal article" date="2015" name="Nat. Commun.">
        <title>Outbred genome sequencing and CRISPR/Cas9 gene editing in butterflies.</title>
        <authorList>
            <person name="Li X."/>
            <person name="Fan D."/>
            <person name="Zhang W."/>
            <person name="Liu G."/>
            <person name="Zhang L."/>
            <person name="Zhao L."/>
            <person name="Fang X."/>
            <person name="Chen L."/>
            <person name="Dong Y."/>
            <person name="Chen Y."/>
            <person name="Ding Y."/>
            <person name="Zhao R."/>
            <person name="Feng M."/>
            <person name="Zhu Y."/>
            <person name="Feng Y."/>
            <person name="Jiang X."/>
            <person name="Zhu D."/>
            <person name="Xiang H."/>
            <person name="Feng X."/>
            <person name="Li S."/>
            <person name="Wang J."/>
            <person name="Zhang G."/>
            <person name="Kronforst M.R."/>
            <person name="Wang W."/>
        </authorList>
    </citation>
    <scope>NUCLEOTIDE SEQUENCE [LARGE SCALE GENOMIC DNA]</scope>
    <source>
        <strain evidence="2">Ya'a_city_454_Px</strain>
        <tissue evidence="2">Whole body</tissue>
    </source>
</reference>
<dbReference type="AlphaFoldDB" id="A0A194Q4B7"/>
<feature type="compositionally biased region" description="Polar residues" evidence="1">
    <location>
        <begin position="27"/>
        <end position="43"/>
    </location>
</feature>
<organism evidence="2 3">
    <name type="scientific">Papilio xuthus</name>
    <name type="common">Asian swallowtail butterfly</name>
    <dbReference type="NCBI Taxonomy" id="66420"/>
    <lineage>
        <taxon>Eukaryota</taxon>
        <taxon>Metazoa</taxon>
        <taxon>Ecdysozoa</taxon>
        <taxon>Arthropoda</taxon>
        <taxon>Hexapoda</taxon>
        <taxon>Insecta</taxon>
        <taxon>Pterygota</taxon>
        <taxon>Neoptera</taxon>
        <taxon>Endopterygota</taxon>
        <taxon>Lepidoptera</taxon>
        <taxon>Glossata</taxon>
        <taxon>Ditrysia</taxon>
        <taxon>Papilionoidea</taxon>
        <taxon>Papilionidae</taxon>
        <taxon>Papilioninae</taxon>
        <taxon>Papilio</taxon>
    </lineage>
</organism>
<gene>
    <name evidence="2" type="ORF">RR46_06977</name>
</gene>
<feature type="region of interest" description="Disordered" evidence="1">
    <location>
        <begin position="24"/>
        <end position="43"/>
    </location>
</feature>
<feature type="region of interest" description="Disordered" evidence="1">
    <location>
        <begin position="219"/>
        <end position="238"/>
    </location>
</feature>
<keyword evidence="3" id="KW-1185">Reference proteome</keyword>
<evidence type="ECO:0000313" key="3">
    <source>
        <dbReference type="Proteomes" id="UP000053268"/>
    </source>
</evidence>
<feature type="region of interest" description="Disordered" evidence="1">
    <location>
        <begin position="117"/>
        <end position="150"/>
    </location>
</feature>
<evidence type="ECO:0000313" key="2">
    <source>
        <dbReference type="EMBL" id="KPJ00387.1"/>
    </source>
</evidence>
<dbReference type="Proteomes" id="UP000053268">
    <property type="component" value="Unassembled WGS sequence"/>
</dbReference>
<feature type="compositionally biased region" description="Basic and acidic residues" evidence="1">
    <location>
        <begin position="126"/>
        <end position="140"/>
    </location>
</feature>
<proteinExistence type="predicted"/>
<feature type="compositionally biased region" description="Basic residues" evidence="1">
    <location>
        <begin position="225"/>
        <end position="238"/>
    </location>
</feature>
<protein>
    <submittedName>
        <fullName evidence="2">Uncharacterized protein</fullName>
    </submittedName>
</protein>
<accession>A0A194Q4B7</accession>
<name>A0A194Q4B7_PAPXU</name>
<dbReference type="EMBL" id="KQ459463">
    <property type="protein sequence ID" value="KPJ00387.1"/>
    <property type="molecule type" value="Genomic_DNA"/>
</dbReference>
<sequence length="268" mass="31044">MKSDKFDELASKIAEKAVEKIKDMQNRNKSINNKGKNEVNYRNSAEKNFTTHDIFPKSMFDDDFVKSIINRDSFDNLSLKYVKFVKNKSNKNANVSEDSISIENSIANISSEINLNKKKKRKGDHKQKLIEKSKSSKEEISISDSVSYEEKENKIQKKTIKKIGENTENAKEEPVLESEQILNNESDELSVNDTKIITESKDMEDIKLSDEIKYKDDSAAIATQRSKHNKKNKRNKKVLRKENDRVYFLESSSEYDGYKDKIYDALED</sequence>